<name>A0ABP4WX74_9ACTN</name>
<keyword evidence="7" id="KW-1185">Reference proteome</keyword>
<sequence>MAVGRRTYREVDGERVEGTWRYIFTRNMDMYFLTDMIIYADGAIDCGTGGLTDLDGLREQLRCGRVAVTLTEGGRASAHHVASWRFLEPQTWVDAENLVGEAADEIDRLNGRPDSIGRCLQAVNEYLADMSEPNRLAVRERYLAIPKHLRVYALGDMDHKDGPLRALITGIGAPLHGDPNGRIVTAGTHANAIEYFRERDLAVARWEARVPADGPERSQAATVTIPQTVYPKGWPETPGIEVLQNDYPTAINVRGRSYPTVTHAYWTLSSSDPESRDRIAAAERGFDAKKLAENAPRHDGWPAARLAVMAELLRAKYTQNMLAAETLRATGDARLIYVSFDSAYWASGGKRGTNWIGRLLEVVRSELVAVELGLSAAASS</sequence>
<dbReference type="Pfam" id="PF08719">
    <property type="entry name" value="NADAR"/>
    <property type="match status" value="1"/>
</dbReference>
<comment type="caution">
    <text evidence="6">The sequence shown here is derived from an EMBL/GenBank/DDBJ whole genome shotgun (WGS) entry which is preliminary data.</text>
</comment>
<comment type="catalytic activity">
    <reaction evidence="1">
        <text>5-amino-6-(5-phospho-D-ribosylamino)uracil + H2O = 5,6-diaminouracil + D-ribose 5-phosphate</text>
        <dbReference type="Rhea" id="RHEA:55020"/>
        <dbReference type="ChEBI" id="CHEBI:15377"/>
        <dbReference type="ChEBI" id="CHEBI:46252"/>
        <dbReference type="ChEBI" id="CHEBI:58453"/>
        <dbReference type="ChEBI" id="CHEBI:78346"/>
    </reaction>
</comment>
<feature type="domain" description="DUF7638" evidence="4">
    <location>
        <begin position="6"/>
        <end position="113"/>
    </location>
</feature>
<accession>A0ABP4WX74</accession>
<comment type="catalytic activity">
    <reaction evidence="2">
        <text>2,5-diamino-6-hydroxy-4-(5-phosphoribosylamino)-pyrimidine + H2O = 2,5,6-triamino-4-hydroxypyrimidine + D-ribose 5-phosphate</text>
        <dbReference type="Rhea" id="RHEA:23436"/>
        <dbReference type="ChEBI" id="CHEBI:15377"/>
        <dbReference type="ChEBI" id="CHEBI:58614"/>
        <dbReference type="ChEBI" id="CHEBI:78346"/>
        <dbReference type="ChEBI" id="CHEBI:137796"/>
    </reaction>
</comment>
<dbReference type="SUPFAM" id="SSF143990">
    <property type="entry name" value="YbiA-like"/>
    <property type="match status" value="1"/>
</dbReference>
<protein>
    <recommendedName>
        <fullName evidence="8">Riboflavin biosynthesis intermediates N-glycosidase</fullName>
    </recommendedName>
</protein>
<feature type="domain" description="NADAR" evidence="3">
    <location>
        <begin position="247"/>
        <end position="367"/>
    </location>
</feature>
<dbReference type="EMBL" id="BAAALS010000020">
    <property type="protein sequence ID" value="GAA1765108.1"/>
    <property type="molecule type" value="Genomic_DNA"/>
</dbReference>
<dbReference type="InterPro" id="IPR056055">
    <property type="entry name" value="DUF7638"/>
</dbReference>
<dbReference type="Gene3D" id="1.10.357.40">
    <property type="entry name" value="YbiA-like"/>
    <property type="match status" value="1"/>
</dbReference>
<evidence type="ECO:0000259" key="5">
    <source>
        <dbReference type="Pfam" id="PF24645"/>
    </source>
</evidence>
<dbReference type="InterPro" id="IPR037238">
    <property type="entry name" value="YbiA-like_sf"/>
</dbReference>
<dbReference type="Proteomes" id="UP001500655">
    <property type="component" value="Unassembled WGS sequence"/>
</dbReference>
<feature type="domain" description="DUF7639" evidence="5">
    <location>
        <begin position="114"/>
        <end position="206"/>
    </location>
</feature>
<reference evidence="7" key="1">
    <citation type="journal article" date="2019" name="Int. J. Syst. Evol. Microbiol.">
        <title>The Global Catalogue of Microorganisms (GCM) 10K type strain sequencing project: providing services to taxonomists for standard genome sequencing and annotation.</title>
        <authorList>
            <consortium name="The Broad Institute Genomics Platform"/>
            <consortium name="The Broad Institute Genome Sequencing Center for Infectious Disease"/>
            <person name="Wu L."/>
            <person name="Ma J."/>
        </authorList>
    </citation>
    <scope>NUCLEOTIDE SEQUENCE [LARGE SCALE GENOMIC DNA]</scope>
    <source>
        <strain evidence="7">JCM 13249</strain>
    </source>
</reference>
<evidence type="ECO:0000313" key="7">
    <source>
        <dbReference type="Proteomes" id="UP001500655"/>
    </source>
</evidence>
<dbReference type="RefSeq" id="WP_344084106.1">
    <property type="nucleotide sequence ID" value="NZ_BAAALS010000020.1"/>
</dbReference>
<dbReference type="Pfam" id="PF24645">
    <property type="entry name" value="DUF7639"/>
    <property type="match status" value="1"/>
</dbReference>
<organism evidence="6 7">
    <name type="scientific">Luedemannella helvata</name>
    <dbReference type="NCBI Taxonomy" id="349315"/>
    <lineage>
        <taxon>Bacteria</taxon>
        <taxon>Bacillati</taxon>
        <taxon>Actinomycetota</taxon>
        <taxon>Actinomycetes</taxon>
        <taxon>Micromonosporales</taxon>
        <taxon>Micromonosporaceae</taxon>
        <taxon>Luedemannella</taxon>
    </lineage>
</organism>
<evidence type="ECO:0008006" key="8">
    <source>
        <dbReference type="Google" id="ProtNLM"/>
    </source>
</evidence>
<evidence type="ECO:0000313" key="6">
    <source>
        <dbReference type="EMBL" id="GAA1765108.1"/>
    </source>
</evidence>
<evidence type="ECO:0000259" key="4">
    <source>
        <dbReference type="Pfam" id="PF24644"/>
    </source>
</evidence>
<evidence type="ECO:0000259" key="3">
    <source>
        <dbReference type="Pfam" id="PF08719"/>
    </source>
</evidence>
<evidence type="ECO:0000256" key="2">
    <source>
        <dbReference type="ARBA" id="ARBA00000751"/>
    </source>
</evidence>
<dbReference type="InterPro" id="IPR012816">
    <property type="entry name" value="NADAR"/>
</dbReference>
<dbReference type="Pfam" id="PF24644">
    <property type="entry name" value="DUF7638"/>
    <property type="match status" value="1"/>
</dbReference>
<proteinExistence type="predicted"/>
<dbReference type="CDD" id="cd15457">
    <property type="entry name" value="NADAR"/>
    <property type="match status" value="1"/>
</dbReference>
<evidence type="ECO:0000256" key="1">
    <source>
        <dbReference type="ARBA" id="ARBA00000022"/>
    </source>
</evidence>
<dbReference type="InterPro" id="IPR056056">
    <property type="entry name" value="DUF7639"/>
</dbReference>
<gene>
    <name evidence="6" type="ORF">GCM10009681_40240</name>
</gene>